<dbReference type="Pfam" id="PF15227">
    <property type="entry name" value="zf-C3HC4_4"/>
    <property type="match status" value="1"/>
</dbReference>
<dbReference type="PRINTS" id="PR01407">
    <property type="entry name" value="BUTYPHLNCDUF"/>
</dbReference>
<dbReference type="GeneTree" id="ENSGT00940000154126"/>
<evidence type="ECO:0000259" key="6">
    <source>
        <dbReference type="PROSITE" id="PS50089"/>
    </source>
</evidence>
<evidence type="ECO:0000256" key="4">
    <source>
        <dbReference type="PROSITE-ProRule" id="PRU00024"/>
    </source>
</evidence>
<organism evidence="9 10">
    <name type="scientific">Pelodiscus sinensis</name>
    <name type="common">Chinese softshell turtle</name>
    <name type="synonym">Trionyx sinensis</name>
    <dbReference type="NCBI Taxonomy" id="13735"/>
    <lineage>
        <taxon>Eukaryota</taxon>
        <taxon>Metazoa</taxon>
        <taxon>Chordata</taxon>
        <taxon>Craniata</taxon>
        <taxon>Vertebrata</taxon>
        <taxon>Euteleostomi</taxon>
        <taxon>Archelosauria</taxon>
        <taxon>Testudinata</taxon>
        <taxon>Testudines</taxon>
        <taxon>Cryptodira</taxon>
        <taxon>Trionychia</taxon>
        <taxon>Trionychidae</taxon>
        <taxon>Pelodiscus</taxon>
    </lineage>
</organism>
<dbReference type="InterPro" id="IPR035033">
    <property type="entry name" value="PRY/SPRY_TRIM39"/>
</dbReference>
<feature type="coiled-coil region" evidence="5">
    <location>
        <begin position="220"/>
        <end position="254"/>
    </location>
</feature>
<dbReference type="Pfam" id="PF00622">
    <property type="entry name" value="SPRY"/>
    <property type="match status" value="1"/>
</dbReference>
<dbReference type="Gene3D" id="2.60.120.920">
    <property type="match status" value="1"/>
</dbReference>
<dbReference type="InterPro" id="IPR001841">
    <property type="entry name" value="Znf_RING"/>
</dbReference>
<dbReference type="PROSITE" id="PS50119">
    <property type="entry name" value="ZF_BBOX"/>
    <property type="match status" value="1"/>
</dbReference>
<reference evidence="10" key="2">
    <citation type="journal article" date="2013" name="Nat. Genet.">
        <title>The draft genomes of soft-shell turtle and green sea turtle yield insights into the development and evolution of the turtle-specific body plan.</title>
        <authorList>
            <person name="Wang Z."/>
            <person name="Pascual-Anaya J."/>
            <person name="Zadissa A."/>
            <person name="Li W."/>
            <person name="Niimura Y."/>
            <person name="Huang Z."/>
            <person name="Li C."/>
            <person name="White S."/>
            <person name="Xiong Z."/>
            <person name="Fang D."/>
            <person name="Wang B."/>
            <person name="Ming Y."/>
            <person name="Chen Y."/>
            <person name="Zheng Y."/>
            <person name="Kuraku S."/>
            <person name="Pignatelli M."/>
            <person name="Herrero J."/>
            <person name="Beal K."/>
            <person name="Nozawa M."/>
            <person name="Li Q."/>
            <person name="Wang J."/>
            <person name="Zhang H."/>
            <person name="Yu L."/>
            <person name="Shigenobu S."/>
            <person name="Wang J."/>
            <person name="Liu J."/>
            <person name="Flicek P."/>
            <person name="Searle S."/>
            <person name="Wang J."/>
            <person name="Kuratani S."/>
            <person name="Yin Y."/>
            <person name="Aken B."/>
            <person name="Zhang G."/>
            <person name="Irie N."/>
        </authorList>
    </citation>
    <scope>NUCLEOTIDE SEQUENCE [LARGE SCALE GENOMIC DNA]</scope>
    <source>
        <strain evidence="10">Daiwa-1</strain>
    </source>
</reference>
<dbReference type="Pfam" id="PF13765">
    <property type="entry name" value="PRY"/>
    <property type="match status" value="1"/>
</dbReference>
<evidence type="ECO:0000256" key="3">
    <source>
        <dbReference type="ARBA" id="ARBA00022833"/>
    </source>
</evidence>
<evidence type="ECO:0000313" key="10">
    <source>
        <dbReference type="Proteomes" id="UP000007267"/>
    </source>
</evidence>
<dbReference type="GO" id="GO:0008270">
    <property type="term" value="F:zinc ion binding"/>
    <property type="evidence" value="ECO:0007669"/>
    <property type="project" value="UniProtKB-KW"/>
</dbReference>
<dbReference type="InterPro" id="IPR001870">
    <property type="entry name" value="B30.2/SPRY"/>
</dbReference>
<dbReference type="SMART" id="SM00336">
    <property type="entry name" value="BBOX"/>
    <property type="match status" value="1"/>
</dbReference>
<dbReference type="SMART" id="SM00589">
    <property type="entry name" value="PRY"/>
    <property type="match status" value="1"/>
</dbReference>
<reference evidence="9" key="4">
    <citation type="submission" date="2025-09" db="UniProtKB">
        <authorList>
            <consortium name="Ensembl"/>
        </authorList>
    </citation>
    <scope>IDENTIFICATION</scope>
</reference>
<evidence type="ECO:0000256" key="1">
    <source>
        <dbReference type="ARBA" id="ARBA00022723"/>
    </source>
</evidence>
<keyword evidence="3" id="KW-0862">Zinc</keyword>
<dbReference type="Gene3D" id="3.30.40.10">
    <property type="entry name" value="Zinc/RING finger domain, C3HC4 (zinc finger)"/>
    <property type="match status" value="1"/>
</dbReference>
<dbReference type="InterPro" id="IPR003879">
    <property type="entry name" value="Butyrophylin_SPRY"/>
</dbReference>
<evidence type="ECO:0000256" key="5">
    <source>
        <dbReference type="SAM" id="Coils"/>
    </source>
</evidence>
<proteinExistence type="predicted"/>
<dbReference type="eggNOG" id="KOG2177">
    <property type="taxonomic scope" value="Eukaryota"/>
</dbReference>
<protein>
    <submittedName>
        <fullName evidence="9">Uncharacterized protein</fullName>
    </submittedName>
</protein>
<keyword evidence="2 4" id="KW-0863">Zinc-finger</keyword>
<dbReference type="Pfam" id="PF00643">
    <property type="entry name" value="zf-B_box"/>
    <property type="match status" value="1"/>
</dbReference>
<keyword evidence="1" id="KW-0479">Metal-binding</keyword>
<dbReference type="SUPFAM" id="SSF57850">
    <property type="entry name" value="RING/U-box"/>
    <property type="match status" value="1"/>
</dbReference>
<dbReference type="InterPro" id="IPR000315">
    <property type="entry name" value="Znf_B-box"/>
</dbReference>
<feature type="domain" description="B30.2/SPRY" evidence="8">
    <location>
        <begin position="321"/>
        <end position="510"/>
    </location>
</feature>
<reference evidence="10" key="1">
    <citation type="submission" date="2011-10" db="EMBL/GenBank/DDBJ databases">
        <authorList>
            <consortium name="Soft-shell Turtle Genome Consortium"/>
        </authorList>
    </citation>
    <scope>NUCLEOTIDE SEQUENCE [LARGE SCALE GENOMIC DNA]</scope>
    <source>
        <strain evidence="10">Daiwa-1</strain>
    </source>
</reference>
<dbReference type="PROSITE" id="PS00518">
    <property type="entry name" value="ZF_RING_1"/>
    <property type="match status" value="1"/>
</dbReference>
<keyword evidence="10" id="KW-1185">Reference proteome</keyword>
<dbReference type="HOGENOM" id="CLU_013137_0_3_1"/>
<dbReference type="PROSITE" id="PS50089">
    <property type="entry name" value="ZF_RING_2"/>
    <property type="match status" value="1"/>
</dbReference>
<dbReference type="InterPro" id="IPR043136">
    <property type="entry name" value="B30.2/SPRY_sf"/>
</dbReference>
<name>K7FQD6_PELSI</name>
<dbReference type="PANTHER" id="PTHR24103">
    <property type="entry name" value="E3 UBIQUITIN-PROTEIN LIGASE TRIM"/>
    <property type="match status" value="1"/>
</dbReference>
<evidence type="ECO:0000259" key="7">
    <source>
        <dbReference type="PROSITE" id="PS50119"/>
    </source>
</evidence>
<sequence>EARGPAVHKTQAAMASLTPLGTALEEATCSICLEYLTEPVTIECGHNFCQACLTQFCERGEPELGTALPCPQCRAPFQQQTLRPNRQLADIVESIKTLRLQPWKAQEENLCETHQQKLQLFCKEDGEAICVVCRESRAHRAHPVLPVEEASQSYKEKLQRALSHLRQELEEALVLASEEEKETSEWQITVETQRRLIAGQFKTLHRVLHAEEQLLLRRLAAEEEETLRRLQDNIMKLSAQNVALINLITEMEEKCQQPDITLLQDVKSALIRSVPMSASPSAPMREHKAVVMYLAHAWLCEREISGHIAVPSGEKQRGATSHPQPALRDREALQALKAMDVTLDPDTAHPKLVLSAYGKCVRLGDVYQALPDTPERFDHCACVLGAEGFASGRRYWQVEVGDKPEWDLGICRESLKRKGKITLSPGNGCWVVLLRYGKYMAATSPPTSLPVSARLWRVGIFLDYEAGEVSFYNVTDGSHLFTFTDTFSGTLRPYFSPCPNRNADPLIICP</sequence>
<keyword evidence="5" id="KW-0175">Coiled coil</keyword>
<dbReference type="EMBL" id="AGCU01075579">
    <property type="status" value="NOT_ANNOTATED_CDS"/>
    <property type="molecule type" value="Genomic_DNA"/>
</dbReference>
<dbReference type="PROSITE" id="PS50188">
    <property type="entry name" value="B302_SPRY"/>
    <property type="match status" value="1"/>
</dbReference>
<feature type="domain" description="B box-type" evidence="7">
    <location>
        <begin position="106"/>
        <end position="147"/>
    </location>
</feature>
<dbReference type="InterPro" id="IPR050143">
    <property type="entry name" value="TRIM/RBCC"/>
</dbReference>
<dbReference type="SMART" id="SM00184">
    <property type="entry name" value="RING"/>
    <property type="match status" value="1"/>
</dbReference>
<feature type="coiled-coil region" evidence="5">
    <location>
        <begin position="155"/>
        <end position="182"/>
    </location>
</feature>
<dbReference type="EMBL" id="AGCU01075578">
    <property type="status" value="NOT_ANNOTATED_CDS"/>
    <property type="molecule type" value="Genomic_DNA"/>
</dbReference>
<dbReference type="Proteomes" id="UP000007267">
    <property type="component" value="Unassembled WGS sequence"/>
</dbReference>
<dbReference type="CDD" id="cd19762">
    <property type="entry name" value="Bbox2_TRIM7-like"/>
    <property type="match status" value="1"/>
</dbReference>
<dbReference type="FunFam" id="2.60.120.920:FF:000004">
    <property type="entry name" value="Butyrophilin subfamily 1 member A1"/>
    <property type="match status" value="1"/>
</dbReference>
<feature type="domain" description="RING-type" evidence="6">
    <location>
        <begin position="29"/>
        <end position="74"/>
    </location>
</feature>
<dbReference type="OMA" id="WLCEREI"/>
<dbReference type="InterPro" id="IPR013083">
    <property type="entry name" value="Znf_RING/FYVE/PHD"/>
</dbReference>
<dbReference type="Ensembl" id="ENSPSIT00000010298.1">
    <property type="protein sequence ID" value="ENSPSIP00000010246.1"/>
    <property type="gene ID" value="ENSPSIG00000009266.1"/>
</dbReference>
<accession>K7FQD6</accession>
<reference evidence="9" key="3">
    <citation type="submission" date="2025-08" db="UniProtKB">
        <authorList>
            <consortium name="Ensembl"/>
        </authorList>
    </citation>
    <scope>IDENTIFICATION</scope>
</reference>
<evidence type="ECO:0000259" key="8">
    <source>
        <dbReference type="PROSITE" id="PS50188"/>
    </source>
</evidence>
<dbReference type="SMART" id="SM00449">
    <property type="entry name" value="SPRY"/>
    <property type="match status" value="1"/>
</dbReference>
<dbReference type="InterPro" id="IPR006574">
    <property type="entry name" value="PRY"/>
</dbReference>
<dbReference type="InterPro" id="IPR003877">
    <property type="entry name" value="SPRY_dom"/>
</dbReference>
<evidence type="ECO:0000256" key="2">
    <source>
        <dbReference type="ARBA" id="ARBA00022771"/>
    </source>
</evidence>
<evidence type="ECO:0000313" key="9">
    <source>
        <dbReference type="Ensembl" id="ENSPSIP00000010246.1"/>
    </source>
</evidence>
<dbReference type="AlphaFoldDB" id="K7FQD6"/>
<dbReference type="InterPro" id="IPR017907">
    <property type="entry name" value="Znf_RING_CS"/>
</dbReference>
<dbReference type="CDD" id="cd13745">
    <property type="entry name" value="SPRY_PRY_TRIM39"/>
    <property type="match status" value="1"/>
</dbReference>
<dbReference type="InterPro" id="IPR013320">
    <property type="entry name" value="ConA-like_dom_sf"/>
</dbReference>
<dbReference type="SUPFAM" id="SSF57845">
    <property type="entry name" value="B-box zinc-binding domain"/>
    <property type="match status" value="1"/>
</dbReference>
<dbReference type="SUPFAM" id="SSF49899">
    <property type="entry name" value="Concanavalin A-like lectins/glucanases"/>
    <property type="match status" value="1"/>
</dbReference>
<dbReference type="Gene3D" id="3.30.160.60">
    <property type="entry name" value="Classic Zinc Finger"/>
    <property type="match status" value="1"/>
</dbReference>